<dbReference type="EnsemblBacteria" id="ACS30565">
    <property type="protein sequence ID" value="ACS30565"/>
    <property type="gene ID" value="Mlut_10530"/>
</dbReference>
<evidence type="ECO:0000313" key="9">
    <source>
        <dbReference type="EMBL" id="SQG49522.1"/>
    </source>
</evidence>
<proteinExistence type="inferred from homology"/>
<dbReference type="InterPro" id="IPR004872">
    <property type="entry name" value="Lipoprotein_NlpA"/>
</dbReference>
<dbReference type="AlphaFoldDB" id="C5CB32"/>
<evidence type="ECO:0000256" key="6">
    <source>
        <dbReference type="ARBA" id="ARBA00023288"/>
    </source>
</evidence>
<evidence type="ECO:0000313" key="10">
    <source>
        <dbReference type="Proteomes" id="UP000000738"/>
    </source>
</evidence>
<evidence type="ECO:0000313" key="11">
    <source>
        <dbReference type="Proteomes" id="UP000248985"/>
    </source>
</evidence>
<keyword evidence="10" id="KW-1185">Reference proteome</keyword>
<evidence type="ECO:0000256" key="1">
    <source>
        <dbReference type="ARBA" id="ARBA00004635"/>
    </source>
</evidence>
<dbReference type="GO" id="GO:0016020">
    <property type="term" value="C:membrane"/>
    <property type="evidence" value="ECO:0007669"/>
    <property type="project" value="UniProtKB-SubCell"/>
</dbReference>
<dbReference type="KEGG" id="mlu:Mlut_10530"/>
<dbReference type="GeneID" id="93345211"/>
<dbReference type="HOGENOM" id="CLU_067080_0_0_11"/>
<dbReference type="Proteomes" id="UP000000738">
    <property type="component" value="Chromosome"/>
</dbReference>
<reference evidence="10" key="2">
    <citation type="journal article" date="2010" name="J. Bacteriol.">
        <title>Genome sequence of the Fleming strain of Micrococcus luteus, a simple free-living actinobacterium.</title>
        <authorList>
            <person name="Young M."/>
            <person name="Artsatbanov V."/>
            <person name="Beller H.R."/>
            <person name="Chandra G."/>
            <person name="Chater K.F."/>
            <person name="Dover L.G."/>
            <person name="Goh E.B."/>
            <person name="Kahan T."/>
            <person name="Kaprelyants A.S."/>
            <person name="Kyrpides N."/>
            <person name="Lapidus A."/>
            <person name="Lowry S.R."/>
            <person name="Lykidis A."/>
            <person name="Mahillon J."/>
            <person name="Markowitz V."/>
            <person name="Mavromatis K."/>
            <person name="Mukamolova G.V."/>
            <person name="Oren A."/>
            <person name="Rokem J.S."/>
            <person name="Smith M.C."/>
            <person name="Young D.I."/>
            <person name="Greenblatt C.L."/>
        </authorList>
    </citation>
    <scope>NUCLEOTIDE SEQUENCE [LARGE SCALE GENOMIC DNA]</scope>
    <source>
        <strain evidence="10">ATCC 4698 / DSM 20030 / JCM 1464 / NBRC 3333 / NCIMB 9278 / NCTC 2665 / VKM Ac-2230</strain>
    </source>
</reference>
<name>C5CB32_MICLC</name>
<dbReference type="PANTHER" id="PTHR30429:SF0">
    <property type="entry name" value="METHIONINE-BINDING LIPOPROTEIN METQ"/>
    <property type="match status" value="1"/>
</dbReference>
<comment type="similarity">
    <text evidence="2">Belongs to the NlpA lipoprotein family.</text>
</comment>
<dbReference type="Proteomes" id="UP000248985">
    <property type="component" value="Chromosome 1"/>
</dbReference>
<reference evidence="9 11" key="3">
    <citation type="submission" date="2018-06" db="EMBL/GenBank/DDBJ databases">
        <authorList>
            <consortium name="Pathogen Informatics"/>
            <person name="Doyle S."/>
        </authorList>
    </citation>
    <scope>NUCLEOTIDE SEQUENCE [LARGE SCALE GENOMIC DNA]</scope>
    <source>
        <strain evidence="9 11">NCTC2665</strain>
    </source>
</reference>
<protein>
    <submittedName>
        <fullName evidence="8">Lipoprotein, YaeC family</fullName>
    </submittedName>
    <submittedName>
        <fullName evidence="9">Methionine-binding lipoprotein metQ</fullName>
    </submittedName>
</protein>
<keyword evidence="5" id="KW-0564">Palmitate</keyword>
<keyword evidence="6 8" id="KW-0449">Lipoprotein</keyword>
<dbReference type="SUPFAM" id="SSF53850">
    <property type="entry name" value="Periplasmic binding protein-like II"/>
    <property type="match status" value="1"/>
</dbReference>
<evidence type="ECO:0000313" key="8">
    <source>
        <dbReference type="EMBL" id="ACS30565.1"/>
    </source>
</evidence>
<gene>
    <name evidence="9" type="primary">metQ</name>
    <name evidence="8" type="ordered locus">Mlut_10530</name>
    <name evidence="9" type="ORF">NCTC2665_02073</name>
</gene>
<dbReference type="STRING" id="465515.Mlut_10530"/>
<dbReference type="EMBL" id="CP001628">
    <property type="protein sequence ID" value="ACS30565.1"/>
    <property type="molecule type" value="Genomic_DNA"/>
</dbReference>
<dbReference type="RefSeq" id="WP_010078798.1">
    <property type="nucleotide sequence ID" value="NC_012803.1"/>
</dbReference>
<evidence type="ECO:0000256" key="4">
    <source>
        <dbReference type="ARBA" id="ARBA00023136"/>
    </source>
</evidence>
<sequence>MALSPLSRRTALGAGTAALALALSACGASGSDSAASSAPTPDPANPVVVKVGANPVPHAQILEFVDENLAKEAGIDLEIQEFDDYQMPNTALNEGKIDANYYMHEPFFNKQVEERGLKMEHGEGVHIEPYAAFSQKFDSVDQVPDGATVAITNDPGNQPRALKMLEQAGLLQDIQDDSAALTLTPEQNPKGLQFEENQPEILVQILDDPAVDLAIINGNYFIQAGMTLEDAVVVEEISGENPYANFVAWREGEKTPGVEKLDELLHSPEVKEYIEQTWPGGDVTPSF</sequence>
<organism evidence="8 10">
    <name type="scientific">Micrococcus luteus (strain ATCC 4698 / DSM 20030 / JCM 1464 / CCM 169 / CCUG 5858 / IAM 1056 / NBRC 3333 / NCIMB 9278 / NCTC 2665 / VKM Ac-2230)</name>
    <name type="common">Micrococcus lysodeikticus</name>
    <dbReference type="NCBI Taxonomy" id="465515"/>
    <lineage>
        <taxon>Bacteria</taxon>
        <taxon>Bacillati</taxon>
        <taxon>Actinomycetota</taxon>
        <taxon>Actinomycetes</taxon>
        <taxon>Micrococcales</taxon>
        <taxon>Micrococcaceae</taxon>
        <taxon>Micrococcus</taxon>
    </lineage>
</organism>
<evidence type="ECO:0000256" key="5">
    <source>
        <dbReference type="ARBA" id="ARBA00023139"/>
    </source>
</evidence>
<dbReference type="PROSITE" id="PS51318">
    <property type="entry name" value="TAT"/>
    <property type="match status" value="1"/>
</dbReference>
<keyword evidence="4" id="KW-0472">Membrane</keyword>
<keyword evidence="3 7" id="KW-0732">Signal</keyword>
<feature type="signal peptide" evidence="7">
    <location>
        <begin position="1"/>
        <end position="34"/>
    </location>
</feature>
<dbReference type="eggNOG" id="COG1464">
    <property type="taxonomic scope" value="Bacteria"/>
</dbReference>
<evidence type="ECO:0000256" key="3">
    <source>
        <dbReference type="ARBA" id="ARBA00022729"/>
    </source>
</evidence>
<dbReference type="PANTHER" id="PTHR30429">
    <property type="entry name" value="D-METHIONINE-BINDING LIPOPROTEIN METQ"/>
    <property type="match status" value="1"/>
</dbReference>
<dbReference type="Gene3D" id="3.40.190.10">
    <property type="entry name" value="Periplasmic binding protein-like II"/>
    <property type="match status" value="2"/>
</dbReference>
<dbReference type="PATRIC" id="fig|465515.4.peg.1003"/>
<comment type="subcellular location">
    <subcellularLocation>
        <location evidence="1">Membrane</location>
        <topology evidence="1">Lipid-anchor</topology>
    </subcellularLocation>
</comment>
<accession>C5CB32</accession>
<dbReference type="Pfam" id="PF03180">
    <property type="entry name" value="Lipoprotein_9"/>
    <property type="match status" value="1"/>
</dbReference>
<dbReference type="EMBL" id="LS483396">
    <property type="protein sequence ID" value="SQG49522.1"/>
    <property type="molecule type" value="Genomic_DNA"/>
</dbReference>
<reference evidence="8" key="1">
    <citation type="submission" date="2009-05" db="EMBL/GenBank/DDBJ databases">
        <title>Complete sequence of Micrococcus luteus NCTC 2665.</title>
        <authorList>
            <consortium name="US DOE Joint Genome Institute"/>
            <person name="Lucas S."/>
            <person name="Copeland A."/>
            <person name="Lapidus A."/>
            <person name="Glavina del Rio T."/>
            <person name="Dalin E."/>
            <person name="Tice H."/>
            <person name="Bruce D."/>
            <person name="Goodwin L."/>
            <person name="Pitluck S."/>
            <person name="Lowry S."/>
            <person name="Larimer F."/>
            <person name="Land M."/>
            <person name="Hauser L."/>
            <person name="Kyrpides N."/>
            <person name="Lykidis A."/>
            <person name="Young M."/>
            <person name="Greenblatt C."/>
        </authorList>
    </citation>
    <scope>NUCLEOTIDE SEQUENCE</scope>
    <source>
        <strain evidence="8">NCTC 2665</strain>
    </source>
</reference>
<evidence type="ECO:0000256" key="2">
    <source>
        <dbReference type="ARBA" id="ARBA00008973"/>
    </source>
</evidence>
<feature type="chain" id="PRO_5036437884" evidence="7">
    <location>
        <begin position="35"/>
        <end position="287"/>
    </location>
</feature>
<dbReference type="InterPro" id="IPR006311">
    <property type="entry name" value="TAT_signal"/>
</dbReference>
<evidence type="ECO:0000256" key="7">
    <source>
        <dbReference type="SAM" id="SignalP"/>
    </source>
</evidence>